<dbReference type="InterPro" id="IPR027855">
    <property type="entry name" value="DUF4479"/>
</dbReference>
<dbReference type="InterPro" id="IPR012340">
    <property type="entry name" value="NA-bd_OB-fold"/>
</dbReference>
<gene>
    <name evidence="5" type="primary">ytpR</name>
    <name evidence="5" type="ORF">ACFQ41_08185</name>
</gene>
<keyword evidence="1 3" id="KW-0820">tRNA-binding</keyword>
<sequence length="216" mass="22586">MLQGGNFLITTYNKPALGDTLIVVLAQDTAEETTKQANGITGIYDAQGEAIGFNFFDVARFTPVEGQGQVHLTVDQIKELNQAIVAAGLTGALPLAETPKFVIGKIIDFQPHPKSDHLHVTQVDFGTHQEQIVCGAPNAALGQTVVAALPGAMMPDGKIIWPGELLGVPSFGMLCAARELAIPGAPAARGILIMPDDLAAGSEFDFKQAEAVVAAS</sequence>
<dbReference type="EMBL" id="JBHTOA010000031">
    <property type="protein sequence ID" value="MFD1399288.1"/>
    <property type="molecule type" value="Genomic_DNA"/>
</dbReference>
<protein>
    <submittedName>
        <fullName evidence="5">YtpR family tRNA-binding protein</fullName>
    </submittedName>
</protein>
<evidence type="ECO:0000259" key="4">
    <source>
        <dbReference type="PROSITE" id="PS50886"/>
    </source>
</evidence>
<dbReference type="Pfam" id="PF01588">
    <property type="entry name" value="tRNA_bind"/>
    <property type="match status" value="1"/>
</dbReference>
<accession>A0ABW4BGT8</accession>
<evidence type="ECO:0000256" key="1">
    <source>
        <dbReference type="ARBA" id="ARBA00022555"/>
    </source>
</evidence>
<dbReference type="InterPro" id="IPR033714">
    <property type="entry name" value="tRNA_bind_bactPheRS"/>
</dbReference>
<dbReference type="RefSeq" id="WP_204118103.1">
    <property type="nucleotide sequence ID" value="NZ_BOLV01000002.1"/>
</dbReference>
<reference evidence="6" key="1">
    <citation type="journal article" date="2019" name="Int. J. Syst. Evol. Microbiol.">
        <title>The Global Catalogue of Microorganisms (GCM) 10K type strain sequencing project: providing services to taxonomists for standard genome sequencing and annotation.</title>
        <authorList>
            <consortium name="The Broad Institute Genomics Platform"/>
            <consortium name="The Broad Institute Genome Sequencing Center for Infectious Disease"/>
            <person name="Wu L."/>
            <person name="Ma J."/>
        </authorList>
    </citation>
    <scope>NUCLEOTIDE SEQUENCE [LARGE SCALE GENOMIC DNA]</scope>
    <source>
        <strain evidence="6">CCM 9110</strain>
    </source>
</reference>
<feature type="domain" description="TRNA-binding" evidence="4">
    <location>
        <begin position="95"/>
        <end position="205"/>
    </location>
</feature>
<proteinExistence type="predicted"/>
<dbReference type="Pfam" id="PF14794">
    <property type="entry name" value="DUF4479"/>
    <property type="match status" value="1"/>
</dbReference>
<dbReference type="Gene3D" id="3.30.1940.10">
    <property type="entry name" value="YtpR-like"/>
    <property type="match status" value="1"/>
</dbReference>
<dbReference type="InterPro" id="IPR002547">
    <property type="entry name" value="tRNA-bd_dom"/>
</dbReference>
<evidence type="ECO:0000256" key="2">
    <source>
        <dbReference type="ARBA" id="ARBA00022884"/>
    </source>
</evidence>
<evidence type="ECO:0000256" key="3">
    <source>
        <dbReference type="PROSITE-ProRule" id="PRU00209"/>
    </source>
</evidence>
<dbReference type="Gene3D" id="2.40.50.140">
    <property type="entry name" value="Nucleic acid-binding proteins"/>
    <property type="match status" value="1"/>
</dbReference>
<keyword evidence="2 3" id="KW-0694">RNA-binding</keyword>
<comment type="caution">
    <text evidence="5">The sequence shown here is derived from an EMBL/GenBank/DDBJ whole genome shotgun (WGS) entry which is preliminary data.</text>
</comment>
<dbReference type="SUPFAM" id="SSF50249">
    <property type="entry name" value="Nucleic acid-binding proteins"/>
    <property type="match status" value="1"/>
</dbReference>
<dbReference type="Proteomes" id="UP001597199">
    <property type="component" value="Unassembled WGS sequence"/>
</dbReference>
<evidence type="ECO:0000313" key="5">
    <source>
        <dbReference type="EMBL" id="MFD1399288.1"/>
    </source>
</evidence>
<dbReference type="InterPro" id="IPR037154">
    <property type="entry name" value="YtpR-like_sf"/>
</dbReference>
<keyword evidence="6" id="KW-1185">Reference proteome</keyword>
<evidence type="ECO:0000313" key="6">
    <source>
        <dbReference type="Proteomes" id="UP001597199"/>
    </source>
</evidence>
<dbReference type="NCBIfam" id="NF045760">
    <property type="entry name" value="YtpR"/>
    <property type="match status" value="1"/>
</dbReference>
<dbReference type="CDD" id="cd02796">
    <property type="entry name" value="tRNA_bind_bactPheRS"/>
    <property type="match status" value="1"/>
</dbReference>
<dbReference type="PROSITE" id="PS50886">
    <property type="entry name" value="TRBD"/>
    <property type="match status" value="1"/>
</dbReference>
<organism evidence="5 6">
    <name type="scientific">Lacticaseibacillus suilingensis</name>
    <dbReference type="NCBI Taxonomy" id="2799577"/>
    <lineage>
        <taxon>Bacteria</taxon>
        <taxon>Bacillati</taxon>
        <taxon>Bacillota</taxon>
        <taxon>Bacilli</taxon>
        <taxon>Lactobacillales</taxon>
        <taxon>Lactobacillaceae</taxon>
        <taxon>Lacticaseibacillus</taxon>
    </lineage>
</organism>
<name>A0ABW4BGT8_9LACO</name>